<protein>
    <submittedName>
        <fullName evidence="9">ABC transporter permease</fullName>
    </submittedName>
</protein>
<evidence type="ECO:0000256" key="6">
    <source>
        <dbReference type="SAM" id="Phobius"/>
    </source>
</evidence>
<feature type="transmembrane region" description="Helical" evidence="6">
    <location>
        <begin position="761"/>
        <end position="783"/>
    </location>
</feature>
<feature type="transmembrane region" description="Helical" evidence="6">
    <location>
        <begin position="292"/>
        <end position="311"/>
    </location>
</feature>
<feature type="domain" description="ABC3 transporter permease C-terminal" evidence="7">
    <location>
        <begin position="297"/>
        <end position="410"/>
    </location>
</feature>
<dbReference type="RefSeq" id="WP_188750798.1">
    <property type="nucleotide sequence ID" value="NZ_BMIK01000007.1"/>
</dbReference>
<gene>
    <name evidence="9" type="ORF">GCM10011386_23090</name>
</gene>
<evidence type="ECO:0000259" key="7">
    <source>
        <dbReference type="Pfam" id="PF02687"/>
    </source>
</evidence>
<dbReference type="Proteomes" id="UP000597338">
    <property type="component" value="Unassembled WGS sequence"/>
</dbReference>
<reference evidence="10" key="1">
    <citation type="journal article" date="2019" name="Int. J. Syst. Evol. Microbiol.">
        <title>The Global Catalogue of Microorganisms (GCM) 10K type strain sequencing project: providing services to taxonomists for standard genome sequencing and annotation.</title>
        <authorList>
            <consortium name="The Broad Institute Genomics Platform"/>
            <consortium name="The Broad Institute Genome Sequencing Center for Infectious Disease"/>
            <person name="Wu L."/>
            <person name="Ma J."/>
        </authorList>
    </citation>
    <scope>NUCLEOTIDE SEQUENCE [LARGE SCALE GENOMIC DNA]</scope>
    <source>
        <strain evidence="10">CGMCC 1.15342</strain>
    </source>
</reference>
<evidence type="ECO:0000256" key="2">
    <source>
        <dbReference type="ARBA" id="ARBA00022475"/>
    </source>
</evidence>
<feature type="transmembrane region" description="Helical" evidence="6">
    <location>
        <begin position="386"/>
        <end position="411"/>
    </location>
</feature>
<feature type="domain" description="ABC3 transporter permease C-terminal" evidence="7">
    <location>
        <begin position="686"/>
        <end position="799"/>
    </location>
</feature>
<dbReference type="InterPro" id="IPR050250">
    <property type="entry name" value="Macrolide_Exporter_MacB"/>
</dbReference>
<feature type="transmembrane region" description="Helical" evidence="6">
    <location>
        <begin position="431"/>
        <end position="454"/>
    </location>
</feature>
<dbReference type="Pfam" id="PF12704">
    <property type="entry name" value="MacB_PCD"/>
    <property type="match status" value="2"/>
</dbReference>
<feature type="transmembrane region" description="Helical" evidence="6">
    <location>
        <begin position="20"/>
        <end position="41"/>
    </location>
</feature>
<feature type="domain" description="MacB-like periplasmic core" evidence="8">
    <location>
        <begin position="467"/>
        <end position="625"/>
    </location>
</feature>
<dbReference type="EMBL" id="BMIK01000007">
    <property type="protein sequence ID" value="GGC30451.1"/>
    <property type="molecule type" value="Genomic_DNA"/>
</dbReference>
<keyword evidence="5 6" id="KW-0472">Membrane</keyword>
<evidence type="ECO:0000259" key="8">
    <source>
        <dbReference type="Pfam" id="PF12704"/>
    </source>
</evidence>
<feature type="transmembrane region" description="Helical" evidence="6">
    <location>
        <begin position="736"/>
        <end position="755"/>
    </location>
</feature>
<evidence type="ECO:0000256" key="1">
    <source>
        <dbReference type="ARBA" id="ARBA00004651"/>
    </source>
</evidence>
<comment type="subcellular location">
    <subcellularLocation>
        <location evidence="1">Cell membrane</location>
        <topology evidence="1">Multi-pass membrane protein</topology>
    </subcellularLocation>
</comment>
<dbReference type="InterPro" id="IPR025857">
    <property type="entry name" value="MacB_PCD"/>
</dbReference>
<organism evidence="9 10">
    <name type="scientific">Parapedobacter defluvii</name>
    <dbReference type="NCBI Taxonomy" id="2045106"/>
    <lineage>
        <taxon>Bacteria</taxon>
        <taxon>Pseudomonadati</taxon>
        <taxon>Bacteroidota</taxon>
        <taxon>Sphingobacteriia</taxon>
        <taxon>Sphingobacteriales</taxon>
        <taxon>Sphingobacteriaceae</taxon>
        <taxon>Parapedobacter</taxon>
    </lineage>
</organism>
<dbReference type="Pfam" id="PF02687">
    <property type="entry name" value="FtsX"/>
    <property type="match status" value="2"/>
</dbReference>
<evidence type="ECO:0000313" key="10">
    <source>
        <dbReference type="Proteomes" id="UP000597338"/>
    </source>
</evidence>
<keyword evidence="3 6" id="KW-0812">Transmembrane</keyword>
<sequence length="806" mass="89599">MLANHLKTAWRNIVRQKQASFINLLGLSLGVAAALILFVIVQYEWSYDRFHKNYDHIYRIVTETQYENSADYNAGVAYPLPKALKVDMPQITAIVPLHATGGQVDIPGKHPENPVDKYSEQVLFTTPDFFRLFDATYLAGNATALSEPNSAVLDRETATRFFGSWEHAMGQHFRLANAIPLHVAAIVENAPPNSNLPYHMLVSFPTLEANPGLFDYDPNNWNSISSSFQTYLLLNPAEDKNAIAKQLDDLSKKYFEEAGRNRILHLQPLNDVHFDTRYGNVLNDRMIKRSTLTTLTLIGLFILVMAAINFINLSTAQALGKGKEIGVRKVLGSSRKNLIIQSFSETFLVVCFSVAAAIGIAYLALPHLHYFSNMPETPTLLQSETLLFLCGTLVLMTLLSGMYPALILSGFKPAVALKNKISTAQLGGVPIRKGLVVVQFAIAQLLMIGTLVAVRQMAFIRNADLGFDKEAVYVVQVPTDDSVSQRVSVFKQRLLQLPQVQSVSLASDVPSSDNKWQSNFYFDGTESGDEIRFPTAMKFADADYFDNYTLRFAAGKAYAESDTAKEAVINETMVHKLRLTSAEDAVGKRIRIGFMDTWMTVVGVVKDFTPNSLREETGPMVITALKQNYYVAGVKLRPGTGKGTLDEIKNHFEQLYPEHYFQAGFLDESIARFYEQEEKMATAYQLFALLSLVISGIGLYGMISFMLGQKVKEIGIRKVLGASVASIVYLFSKEFIYLVAIAFCMAAPVAYYFMADWLNNFVFHIELGIGLFLSVVAIALLLAMLTIGIKAFRAATANPVDSLRDE</sequence>
<dbReference type="InterPro" id="IPR003838">
    <property type="entry name" value="ABC3_permease_C"/>
</dbReference>
<proteinExistence type="predicted"/>
<dbReference type="PANTHER" id="PTHR30572:SF18">
    <property type="entry name" value="ABC-TYPE MACROLIDE FAMILY EXPORT SYSTEM PERMEASE COMPONENT 2"/>
    <property type="match status" value="1"/>
</dbReference>
<evidence type="ECO:0000313" key="9">
    <source>
        <dbReference type="EMBL" id="GGC30451.1"/>
    </source>
</evidence>
<keyword evidence="10" id="KW-1185">Reference proteome</keyword>
<feature type="transmembrane region" description="Helical" evidence="6">
    <location>
        <begin position="686"/>
        <end position="708"/>
    </location>
</feature>
<keyword evidence="4 6" id="KW-1133">Transmembrane helix</keyword>
<evidence type="ECO:0000256" key="4">
    <source>
        <dbReference type="ARBA" id="ARBA00022989"/>
    </source>
</evidence>
<accession>A0ABQ1LXW7</accession>
<dbReference type="PANTHER" id="PTHR30572">
    <property type="entry name" value="MEMBRANE COMPONENT OF TRANSPORTER-RELATED"/>
    <property type="match status" value="1"/>
</dbReference>
<name>A0ABQ1LXW7_9SPHI</name>
<evidence type="ECO:0000256" key="3">
    <source>
        <dbReference type="ARBA" id="ARBA00022692"/>
    </source>
</evidence>
<evidence type="ECO:0000256" key="5">
    <source>
        <dbReference type="ARBA" id="ARBA00023136"/>
    </source>
</evidence>
<keyword evidence="2" id="KW-1003">Cell membrane</keyword>
<feature type="domain" description="MacB-like periplasmic core" evidence="8">
    <location>
        <begin position="20"/>
        <end position="249"/>
    </location>
</feature>
<feature type="transmembrane region" description="Helical" evidence="6">
    <location>
        <begin position="346"/>
        <end position="365"/>
    </location>
</feature>
<comment type="caution">
    <text evidence="9">The sequence shown here is derived from an EMBL/GenBank/DDBJ whole genome shotgun (WGS) entry which is preliminary data.</text>
</comment>